<reference evidence="1" key="2">
    <citation type="submission" date="2018-04" db="EMBL/GenBank/DDBJ databases">
        <title>OnivRS2 (Oryza nivara Reference Sequence Version 2).</title>
        <authorList>
            <person name="Zhang J."/>
            <person name="Kudrna D."/>
            <person name="Lee S."/>
            <person name="Talag J."/>
            <person name="Rajasekar S."/>
            <person name="Welchert J."/>
            <person name="Hsing Y.-I."/>
            <person name="Wing R.A."/>
        </authorList>
    </citation>
    <scope>NUCLEOTIDE SEQUENCE [LARGE SCALE GENOMIC DNA]</scope>
</reference>
<dbReference type="HOGENOM" id="CLU_2762053_0_0_1"/>
<accession>A0A0E0FUQ7</accession>
<reference evidence="1" key="1">
    <citation type="submission" date="2015-04" db="UniProtKB">
        <authorList>
            <consortium name="EnsemblPlants"/>
        </authorList>
    </citation>
    <scope>IDENTIFICATION</scope>
    <source>
        <strain evidence="1">SL10</strain>
    </source>
</reference>
<organism evidence="1">
    <name type="scientific">Oryza nivara</name>
    <name type="common">Indian wild rice</name>
    <name type="synonym">Oryza sativa f. spontanea</name>
    <dbReference type="NCBI Taxonomy" id="4536"/>
    <lineage>
        <taxon>Eukaryota</taxon>
        <taxon>Viridiplantae</taxon>
        <taxon>Streptophyta</taxon>
        <taxon>Embryophyta</taxon>
        <taxon>Tracheophyta</taxon>
        <taxon>Spermatophyta</taxon>
        <taxon>Magnoliopsida</taxon>
        <taxon>Liliopsida</taxon>
        <taxon>Poales</taxon>
        <taxon>Poaceae</taxon>
        <taxon>BOP clade</taxon>
        <taxon>Oryzoideae</taxon>
        <taxon>Oryzeae</taxon>
        <taxon>Oryzinae</taxon>
        <taxon>Oryza</taxon>
    </lineage>
</organism>
<name>A0A0E0FUQ7_ORYNI</name>
<evidence type="ECO:0000313" key="1">
    <source>
        <dbReference type="EnsemblPlants" id="ONIVA01G39560.1"/>
    </source>
</evidence>
<protein>
    <submittedName>
        <fullName evidence="1">Uncharacterized protein</fullName>
    </submittedName>
</protein>
<keyword evidence="2" id="KW-1185">Reference proteome</keyword>
<dbReference type="AlphaFoldDB" id="A0A0E0FUQ7"/>
<evidence type="ECO:0000313" key="2">
    <source>
        <dbReference type="Proteomes" id="UP000006591"/>
    </source>
</evidence>
<dbReference type="Proteomes" id="UP000006591">
    <property type="component" value="Chromosome 1"/>
</dbReference>
<dbReference type="EnsemblPlants" id="ONIVA01G39560.1">
    <property type="protein sequence ID" value="ONIVA01G39560.1"/>
    <property type="gene ID" value="ONIVA01G39560"/>
</dbReference>
<sequence>MGDWGLLPWEIRRPAEVAVPHRAADAGTGPVAVAAPGGGCGEGDGRRLLPARRPKISNVRFVLLPSISAKWKIGSSSRLL</sequence>
<dbReference type="Gramene" id="ONIVA01G39560.1">
    <property type="protein sequence ID" value="ONIVA01G39560.1"/>
    <property type="gene ID" value="ONIVA01G39560"/>
</dbReference>
<proteinExistence type="predicted"/>